<protein>
    <submittedName>
        <fullName evidence="2">Uncharacterized protein</fullName>
    </submittedName>
</protein>
<evidence type="ECO:0000313" key="2">
    <source>
        <dbReference type="EMBL" id="TKR61631.1"/>
    </source>
</evidence>
<dbReference type="STRING" id="34508.A0A4U5LZ62"/>
<dbReference type="Proteomes" id="UP000298663">
    <property type="component" value="Unassembled WGS sequence"/>
</dbReference>
<dbReference type="PANTHER" id="PTHR43157">
    <property type="entry name" value="PHOSPHATIDYLINOSITOL-GLYCAN BIOSYNTHESIS CLASS F PROTEIN-RELATED"/>
    <property type="match status" value="1"/>
</dbReference>
<dbReference type="SUPFAM" id="SSF51735">
    <property type="entry name" value="NAD(P)-binding Rossmann-fold domains"/>
    <property type="match status" value="1"/>
</dbReference>
<reference evidence="2 3" key="2">
    <citation type="journal article" date="2019" name="G3 (Bethesda)">
        <title>Hybrid Assembly of the Genome of the Entomopathogenic Nematode Steinernema carpocapsae Identifies the X-Chromosome.</title>
        <authorList>
            <person name="Serra L."/>
            <person name="Macchietto M."/>
            <person name="Macias-Munoz A."/>
            <person name="McGill C.J."/>
            <person name="Rodriguez I.M."/>
            <person name="Rodriguez B."/>
            <person name="Murad R."/>
            <person name="Mortazavi A."/>
        </authorList>
    </citation>
    <scope>NUCLEOTIDE SEQUENCE [LARGE SCALE GENOMIC DNA]</scope>
    <source>
        <strain evidence="2 3">ALL</strain>
    </source>
</reference>
<keyword evidence="1" id="KW-0560">Oxidoreductase</keyword>
<evidence type="ECO:0000256" key="1">
    <source>
        <dbReference type="ARBA" id="ARBA00023002"/>
    </source>
</evidence>
<gene>
    <name evidence="2" type="ORF">L596_028720</name>
</gene>
<dbReference type="EMBL" id="AZBU02000011">
    <property type="protein sequence ID" value="TKR61631.1"/>
    <property type="molecule type" value="Genomic_DNA"/>
</dbReference>
<keyword evidence="3" id="KW-1185">Reference proteome</keyword>
<dbReference type="InterPro" id="IPR002347">
    <property type="entry name" value="SDR_fam"/>
</dbReference>
<dbReference type="InterPro" id="IPR036291">
    <property type="entry name" value="NAD(P)-bd_dom_sf"/>
</dbReference>
<dbReference type="PANTHER" id="PTHR43157:SF31">
    <property type="entry name" value="PHOSPHATIDYLINOSITOL-GLYCAN BIOSYNTHESIS CLASS F PROTEIN"/>
    <property type="match status" value="1"/>
</dbReference>
<proteinExistence type="predicted"/>
<dbReference type="OrthoDB" id="191139at2759"/>
<evidence type="ECO:0000313" key="3">
    <source>
        <dbReference type="Proteomes" id="UP000298663"/>
    </source>
</evidence>
<dbReference type="GO" id="GO:0016491">
    <property type="term" value="F:oxidoreductase activity"/>
    <property type="evidence" value="ECO:0007669"/>
    <property type="project" value="UniProtKB-KW"/>
</dbReference>
<accession>A0A4U5LZ62</accession>
<dbReference type="AlphaFoldDB" id="A0A4U5LZ62"/>
<reference evidence="2 3" key="1">
    <citation type="journal article" date="2015" name="Genome Biol.">
        <title>Comparative genomics of Steinernema reveals deeply conserved gene regulatory networks.</title>
        <authorList>
            <person name="Dillman A.R."/>
            <person name="Macchietto M."/>
            <person name="Porter C.F."/>
            <person name="Rogers A."/>
            <person name="Williams B."/>
            <person name="Antoshechkin I."/>
            <person name="Lee M.M."/>
            <person name="Goodwin Z."/>
            <person name="Lu X."/>
            <person name="Lewis E.E."/>
            <person name="Goodrich-Blair H."/>
            <person name="Stock S.P."/>
            <person name="Adams B.J."/>
            <person name="Sternberg P.W."/>
            <person name="Mortazavi A."/>
        </authorList>
    </citation>
    <scope>NUCLEOTIDE SEQUENCE [LARGE SCALE GENOMIC DNA]</scope>
    <source>
        <strain evidence="2 3">ALL</strain>
    </source>
</reference>
<sequence length="289" mass="32589">MPQSYRRTILITGSTDGPGKQAALELASHYDANFVIVHGKTKEKCQETVDYITSECKIEGKGNVDFVAADFSDLKQVSRMCEEITIRFPDLNVLVCNASVLQSRRALSKDGHEMMFQVNHLAHFLLCNRLLQTLNTNEPSKLIMVGSVLHSFNSLDFEDMMCSKVYEKYMQFSRTTLMNHLTAFHLHSMLVHRYGCLHYRVTSNVVELGQKTERKHRPGGLSASAPALPTVGSGVATLMQLIESPGMEKISGKYFDCHGKQIRSSSDATDERLQNRLWEFSEALCKEFL</sequence>
<dbReference type="Pfam" id="PF00106">
    <property type="entry name" value="adh_short"/>
    <property type="match status" value="1"/>
</dbReference>
<dbReference type="Gene3D" id="3.40.50.720">
    <property type="entry name" value="NAD(P)-binding Rossmann-like Domain"/>
    <property type="match status" value="1"/>
</dbReference>
<name>A0A4U5LZ62_STECR</name>
<organism evidence="2 3">
    <name type="scientific">Steinernema carpocapsae</name>
    <name type="common">Entomopathogenic nematode</name>
    <dbReference type="NCBI Taxonomy" id="34508"/>
    <lineage>
        <taxon>Eukaryota</taxon>
        <taxon>Metazoa</taxon>
        <taxon>Ecdysozoa</taxon>
        <taxon>Nematoda</taxon>
        <taxon>Chromadorea</taxon>
        <taxon>Rhabditida</taxon>
        <taxon>Tylenchina</taxon>
        <taxon>Panagrolaimomorpha</taxon>
        <taxon>Strongyloidoidea</taxon>
        <taxon>Steinernematidae</taxon>
        <taxon>Steinernema</taxon>
    </lineage>
</organism>
<comment type="caution">
    <text evidence="2">The sequence shown here is derived from an EMBL/GenBank/DDBJ whole genome shotgun (WGS) entry which is preliminary data.</text>
</comment>